<feature type="compositionally biased region" description="Polar residues" evidence="1">
    <location>
        <begin position="568"/>
        <end position="581"/>
    </location>
</feature>
<dbReference type="OrthoDB" id="1939092at2759"/>
<evidence type="ECO:0000256" key="1">
    <source>
        <dbReference type="SAM" id="MobiDB-lite"/>
    </source>
</evidence>
<keyword evidence="3" id="KW-1185">Reference proteome</keyword>
<feature type="region of interest" description="Disordered" evidence="1">
    <location>
        <begin position="1"/>
        <end position="32"/>
    </location>
</feature>
<comment type="caution">
    <text evidence="2">The sequence shown here is derived from an EMBL/GenBank/DDBJ whole genome shotgun (WGS) entry which is preliminary data.</text>
</comment>
<dbReference type="EMBL" id="NKXS01007064">
    <property type="protein sequence ID" value="PIN00275.1"/>
    <property type="molecule type" value="Genomic_DNA"/>
</dbReference>
<dbReference type="GO" id="GO:2000028">
    <property type="term" value="P:regulation of photoperiodism, flowering"/>
    <property type="evidence" value="ECO:0007669"/>
    <property type="project" value="InterPro"/>
</dbReference>
<organism evidence="2 3">
    <name type="scientific">Handroanthus impetiginosus</name>
    <dbReference type="NCBI Taxonomy" id="429701"/>
    <lineage>
        <taxon>Eukaryota</taxon>
        <taxon>Viridiplantae</taxon>
        <taxon>Streptophyta</taxon>
        <taxon>Embryophyta</taxon>
        <taxon>Tracheophyta</taxon>
        <taxon>Spermatophyta</taxon>
        <taxon>Magnoliopsida</taxon>
        <taxon>eudicotyledons</taxon>
        <taxon>Gunneridae</taxon>
        <taxon>Pentapetalae</taxon>
        <taxon>asterids</taxon>
        <taxon>lamiids</taxon>
        <taxon>Lamiales</taxon>
        <taxon>Bignoniaceae</taxon>
        <taxon>Crescentiina</taxon>
        <taxon>Tabebuia alliance</taxon>
        <taxon>Handroanthus</taxon>
    </lineage>
</organism>
<dbReference type="STRING" id="429701.A0A2G9G557"/>
<feature type="region of interest" description="Disordered" evidence="1">
    <location>
        <begin position="392"/>
        <end position="437"/>
    </location>
</feature>
<gene>
    <name evidence="2" type="ORF">CDL12_27228</name>
</gene>
<feature type="compositionally biased region" description="Polar residues" evidence="1">
    <location>
        <begin position="426"/>
        <end position="437"/>
    </location>
</feature>
<dbReference type="PANTHER" id="PTHR34281:SF2">
    <property type="entry name" value="PROTEIN EARLY FLOWERING 3"/>
    <property type="match status" value="1"/>
</dbReference>
<dbReference type="AlphaFoldDB" id="A0A2G9G557"/>
<proteinExistence type="predicted"/>
<evidence type="ECO:0000313" key="2">
    <source>
        <dbReference type="EMBL" id="PIN00275.1"/>
    </source>
</evidence>
<feature type="compositionally biased region" description="Basic and acidic residues" evidence="1">
    <location>
        <begin position="198"/>
        <end position="210"/>
    </location>
</feature>
<feature type="compositionally biased region" description="Polar residues" evidence="1">
    <location>
        <begin position="619"/>
        <end position="632"/>
    </location>
</feature>
<dbReference type="PANTHER" id="PTHR34281">
    <property type="entry name" value="PROTEIN EARLY FLOWERING 3"/>
    <property type="match status" value="1"/>
</dbReference>
<evidence type="ECO:0008006" key="4">
    <source>
        <dbReference type="Google" id="ProtNLM"/>
    </source>
</evidence>
<dbReference type="InterPro" id="IPR039319">
    <property type="entry name" value="ELF3-like"/>
</dbReference>
<accession>A0A2G9G557</accession>
<feature type="compositionally biased region" description="Basic and acidic residues" evidence="1">
    <location>
        <begin position="403"/>
        <end position="412"/>
    </location>
</feature>
<feature type="compositionally biased region" description="Basic and acidic residues" evidence="1">
    <location>
        <begin position="169"/>
        <end position="185"/>
    </location>
</feature>
<feature type="region of interest" description="Disordered" evidence="1">
    <location>
        <begin position="553"/>
        <end position="636"/>
    </location>
</feature>
<feature type="region of interest" description="Disordered" evidence="1">
    <location>
        <begin position="130"/>
        <end position="220"/>
    </location>
</feature>
<name>A0A2G9G557_9LAMI</name>
<sequence>MKRTKDEAKGIGPMFPRLHVNDTGKGGPRAPPRNKMALYEQLSIPSQRFSHSVLPYNPNYKTLAPPSSQGVANERGMFFSYQLPDRHQSEKQCNQYSDLSNPLMQLEERKKSDEDDFRVPIFVHLVPSQECGEADNDRGREKLSPANPSHFDRPFKIQKFKKTGSLESKGQEEKSQKEENSKEFATDCVKAVSNSSAIEKDERPKCREPRNGQANSVGGLTIRDNVEPNLCPESQLASKRCDTTILGENVAELDKRISSTSERALPSEDKHILRDISNDTESCEDKSCRSLQMGNLERGDSVSETSVVDSISQLDITPDDVVGIIGQKRFWKARKAIANQQRVFAIQVFELHRLIKVQRLIAASPHLLLEDSPYLRKPVKALPGKKIPSRYPIKAPIPNVPKQKTEPEKPSNRNETSAENTLPKASLSSIQNGVPSVSSDPNAAPWCFNQPQGHQWLIPVMSPSEGLVYKPYPGPGFVSPPFGDCAPPGSNPTTGNFLTPVYGFPAPNPQVQFPSFPVPGPHSYFPPYGMPIMTTAAFSGSSVEQTNPLANLGQISAGEPNVTIPPGHNNQASPDASNNFHPSEDIEVQASTASSPTERREDSRASNAMQGRNVLPLFPTSSPIDATNTSPQPERPMQVIKVVPHNATSASESAARIFRSIQEERKQYDLS</sequence>
<evidence type="ECO:0000313" key="3">
    <source>
        <dbReference type="Proteomes" id="UP000231279"/>
    </source>
</evidence>
<dbReference type="Proteomes" id="UP000231279">
    <property type="component" value="Unassembled WGS sequence"/>
</dbReference>
<protein>
    <recommendedName>
        <fullName evidence="4">Protein EARLY FLOWERING 3</fullName>
    </recommendedName>
</protein>
<reference evidence="3" key="1">
    <citation type="journal article" date="2018" name="Gigascience">
        <title>Genome assembly of the Pink Ipe (Handroanthus impetiginosus, Bignoniaceae), a highly valued, ecologically keystone Neotropical timber forest tree.</title>
        <authorList>
            <person name="Silva-Junior O.B."/>
            <person name="Grattapaglia D."/>
            <person name="Novaes E."/>
            <person name="Collevatti R.G."/>
        </authorList>
    </citation>
    <scope>NUCLEOTIDE SEQUENCE [LARGE SCALE GENOMIC DNA]</scope>
    <source>
        <strain evidence="3">cv. UFG-1</strain>
    </source>
</reference>